<evidence type="ECO:0000313" key="2">
    <source>
        <dbReference type="EMBL" id="KAK4015156.1"/>
    </source>
</evidence>
<evidence type="ECO:0008006" key="4">
    <source>
        <dbReference type="Google" id="ProtNLM"/>
    </source>
</evidence>
<dbReference type="EMBL" id="JAOYFB010000005">
    <property type="protein sequence ID" value="KAK4015156.1"/>
    <property type="molecule type" value="Genomic_DNA"/>
</dbReference>
<accession>A0ABQ9ZQE3</accession>
<gene>
    <name evidence="2" type="ORF">OUZ56_030144</name>
</gene>
<sequence>MKMGCARGGRKIEIFAWIFLPLCCNYQLHGHSNCRLQKRCLNLHPKRIKEFLKFGRLGETKEKQKQNDVVISHLQYRNDEKIKKQRRNAQNEPWTRALGLGGLLFTLVSDYPSAIQFGSIVSCLYCQINSLLSAV</sequence>
<name>A0ABQ9ZQE3_9CRUS</name>
<keyword evidence="1" id="KW-0732">Signal</keyword>
<feature type="signal peptide" evidence="1">
    <location>
        <begin position="1"/>
        <end position="30"/>
    </location>
</feature>
<organism evidence="2 3">
    <name type="scientific">Daphnia magna</name>
    <dbReference type="NCBI Taxonomy" id="35525"/>
    <lineage>
        <taxon>Eukaryota</taxon>
        <taxon>Metazoa</taxon>
        <taxon>Ecdysozoa</taxon>
        <taxon>Arthropoda</taxon>
        <taxon>Crustacea</taxon>
        <taxon>Branchiopoda</taxon>
        <taxon>Diplostraca</taxon>
        <taxon>Cladocera</taxon>
        <taxon>Anomopoda</taxon>
        <taxon>Daphniidae</taxon>
        <taxon>Daphnia</taxon>
    </lineage>
</organism>
<evidence type="ECO:0000313" key="3">
    <source>
        <dbReference type="Proteomes" id="UP001234178"/>
    </source>
</evidence>
<reference evidence="2 3" key="1">
    <citation type="journal article" date="2023" name="Nucleic Acids Res.">
        <title>The hologenome of Daphnia magna reveals possible DNA methylation and microbiome-mediated evolution of the host genome.</title>
        <authorList>
            <person name="Chaturvedi A."/>
            <person name="Li X."/>
            <person name="Dhandapani V."/>
            <person name="Marshall H."/>
            <person name="Kissane S."/>
            <person name="Cuenca-Cambronero M."/>
            <person name="Asole G."/>
            <person name="Calvet F."/>
            <person name="Ruiz-Romero M."/>
            <person name="Marangio P."/>
            <person name="Guigo R."/>
            <person name="Rago D."/>
            <person name="Mirbahai L."/>
            <person name="Eastwood N."/>
            <person name="Colbourne J.K."/>
            <person name="Zhou J."/>
            <person name="Mallon E."/>
            <person name="Orsini L."/>
        </authorList>
    </citation>
    <scope>NUCLEOTIDE SEQUENCE [LARGE SCALE GENOMIC DNA]</scope>
    <source>
        <strain evidence="2">LRV0_1</strain>
    </source>
</reference>
<protein>
    <recommendedName>
        <fullName evidence="4">C3H1-type domain-containing protein</fullName>
    </recommendedName>
</protein>
<proteinExistence type="predicted"/>
<evidence type="ECO:0000256" key="1">
    <source>
        <dbReference type="SAM" id="SignalP"/>
    </source>
</evidence>
<feature type="chain" id="PRO_5046854352" description="C3H1-type domain-containing protein" evidence="1">
    <location>
        <begin position="31"/>
        <end position="135"/>
    </location>
</feature>
<dbReference type="Proteomes" id="UP001234178">
    <property type="component" value="Unassembled WGS sequence"/>
</dbReference>
<keyword evidence="3" id="KW-1185">Reference proteome</keyword>
<comment type="caution">
    <text evidence="2">The sequence shown here is derived from an EMBL/GenBank/DDBJ whole genome shotgun (WGS) entry which is preliminary data.</text>
</comment>